<evidence type="ECO:0000313" key="4">
    <source>
        <dbReference type="Proteomes" id="UP000321947"/>
    </source>
</evidence>
<comment type="caution">
    <text evidence="3">The sequence shown here is derived from an EMBL/GenBank/DDBJ whole genome shotgun (WGS) entry which is preliminary data.</text>
</comment>
<organism evidence="3 4">
    <name type="scientific">Cucumis melo var. makuwa</name>
    <name type="common">Oriental melon</name>
    <dbReference type="NCBI Taxonomy" id="1194695"/>
    <lineage>
        <taxon>Eukaryota</taxon>
        <taxon>Viridiplantae</taxon>
        <taxon>Streptophyta</taxon>
        <taxon>Embryophyta</taxon>
        <taxon>Tracheophyta</taxon>
        <taxon>Spermatophyta</taxon>
        <taxon>Magnoliopsida</taxon>
        <taxon>eudicotyledons</taxon>
        <taxon>Gunneridae</taxon>
        <taxon>Pentapetalae</taxon>
        <taxon>rosids</taxon>
        <taxon>fabids</taxon>
        <taxon>Cucurbitales</taxon>
        <taxon>Cucurbitaceae</taxon>
        <taxon>Benincaseae</taxon>
        <taxon>Cucumis</taxon>
    </lineage>
</organism>
<name>A0A5D3DU33_CUCMM</name>
<feature type="region of interest" description="Disordered" evidence="1">
    <location>
        <begin position="1"/>
        <end position="23"/>
    </location>
</feature>
<protein>
    <recommendedName>
        <fullName evidence="2">Retrotransposon Copia-like N-terminal domain-containing protein</fullName>
    </recommendedName>
</protein>
<evidence type="ECO:0000259" key="2">
    <source>
        <dbReference type="Pfam" id="PF14244"/>
    </source>
</evidence>
<accession>A0A5D3DU33</accession>
<sequence length="135" mass="15140">MVLERDIEHTLGTQENTTNDGNQKKETIDSFIAAIAATVDARMSAAMDEWFRRLQKTSKNSFPSNLQLSARLTTPYAPPHATYASVLPTAYHFSGDKLNDNNYFSWSQSVKMVLKGRCKFGFLTEEIPRPPPGDP</sequence>
<gene>
    <name evidence="3" type="ORF">E5676_scaffold901G00150</name>
</gene>
<feature type="domain" description="Retrotransposon Copia-like N-terminal" evidence="2">
    <location>
        <begin position="98"/>
        <end position="130"/>
    </location>
</feature>
<feature type="compositionally biased region" description="Polar residues" evidence="1">
    <location>
        <begin position="11"/>
        <end position="21"/>
    </location>
</feature>
<evidence type="ECO:0000313" key="3">
    <source>
        <dbReference type="EMBL" id="TYK27008.1"/>
    </source>
</evidence>
<dbReference type="Pfam" id="PF14244">
    <property type="entry name" value="Retrotran_gag_3"/>
    <property type="match status" value="1"/>
</dbReference>
<proteinExistence type="predicted"/>
<dbReference type="InterPro" id="IPR029472">
    <property type="entry name" value="Copia-like_N"/>
</dbReference>
<dbReference type="AlphaFoldDB" id="A0A5D3DU33"/>
<dbReference type="EMBL" id="SSTD01003179">
    <property type="protein sequence ID" value="TYK27008.1"/>
    <property type="molecule type" value="Genomic_DNA"/>
</dbReference>
<evidence type="ECO:0000256" key="1">
    <source>
        <dbReference type="SAM" id="MobiDB-lite"/>
    </source>
</evidence>
<dbReference type="Proteomes" id="UP000321947">
    <property type="component" value="Unassembled WGS sequence"/>
</dbReference>
<reference evidence="3 4" key="1">
    <citation type="submission" date="2019-08" db="EMBL/GenBank/DDBJ databases">
        <title>Draft genome sequences of two oriental melons (Cucumis melo L. var makuwa).</title>
        <authorList>
            <person name="Kwon S.-Y."/>
        </authorList>
    </citation>
    <scope>NUCLEOTIDE SEQUENCE [LARGE SCALE GENOMIC DNA]</scope>
    <source>
        <strain evidence="4">cv. Chang Bougi</strain>
        <tissue evidence="3">Leaf</tissue>
    </source>
</reference>